<sequence length="51" mass="6280">MRINRSHYTRIFHKQEDHKEAALIMAFNDHVLDPTQHSRETISEIKRKFFR</sequence>
<proteinExistence type="predicted"/>
<gene>
    <name evidence="1" type="ORF">ACFQRG_09630</name>
</gene>
<evidence type="ECO:0000313" key="2">
    <source>
        <dbReference type="Proteomes" id="UP001596505"/>
    </source>
</evidence>
<organism evidence="1 2">
    <name type="scientific">Scopulibacillus cellulosilyticus</name>
    <dbReference type="NCBI Taxonomy" id="2665665"/>
    <lineage>
        <taxon>Bacteria</taxon>
        <taxon>Bacillati</taxon>
        <taxon>Bacillota</taxon>
        <taxon>Bacilli</taxon>
        <taxon>Bacillales</taxon>
        <taxon>Sporolactobacillaceae</taxon>
        <taxon>Scopulibacillus</taxon>
    </lineage>
</organism>
<protein>
    <submittedName>
        <fullName evidence="1">Uncharacterized protein</fullName>
    </submittedName>
</protein>
<evidence type="ECO:0000313" key="1">
    <source>
        <dbReference type="EMBL" id="MFC7393224.1"/>
    </source>
</evidence>
<dbReference type="EMBL" id="JBHTCO010000011">
    <property type="protein sequence ID" value="MFC7393224.1"/>
    <property type="molecule type" value="Genomic_DNA"/>
</dbReference>
<accession>A0ABW2PVS9</accession>
<comment type="caution">
    <text evidence="1">The sequence shown here is derived from an EMBL/GenBank/DDBJ whole genome shotgun (WGS) entry which is preliminary data.</text>
</comment>
<keyword evidence="2" id="KW-1185">Reference proteome</keyword>
<reference evidence="2" key="1">
    <citation type="journal article" date="2019" name="Int. J. Syst. Evol. Microbiol.">
        <title>The Global Catalogue of Microorganisms (GCM) 10K type strain sequencing project: providing services to taxonomists for standard genome sequencing and annotation.</title>
        <authorList>
            <consortium name="The Broad Institute Genomics Platform"/>
            <consortium name="The Broad Institute Genome Sequencing Center for Infectious Disease"/>
            <person name="Wu L."/>
            <person name="Ma J."/>
        </authorList>
    </citation>
    <scope>NUCLEOTIDE SEQUENCE [LARGE SCALE GENOMIC DNA]</scope>
    <source>
        <strain evidence="2">CGMCC 1.16305</strain>
    </source>
</reference>
<dbReference type="Proteomes" id="UP001596505">
    <property type="component" value="Unassembled WGS sequence"/>
</dbReference>
<dbReference type="RefSeq" id="WP_380965686.1">
    <property type="nucleotide sequence ID" value="NZ_JBHTCO010000011.1"/>
</dbReference>
<name>A0ABW2PVS9_9BACL</name>